<evidence type="ECO:0000313" key="1">
    <source>
        <dbReference type="EMBL" id="NME68051.1"/>
    </source>
</evidence>
<reference evidence="1 2" key="1">
    <citation type="submission" date="2020-04" db="EMBL/GenBank/DDBJ databases">
        <title>Flammeovirga sp. SR4, a novel species isolated from seawater.</title>
        <authorList>
            <person name="Wang X."/>
        </authorList>
    </citation>
    <scope>NUCLEOTIDE SEQUENCE [LARGE SCALE GENOMIC DNA]</scope>
    <source>
        <strain evidence="1 2">ATCC 23126</strain>
    </source>
</reference>
<organism evidence="1 2">
    <name type="scientific">Flammeovirga aprica JL-4</name>
    <dbReference type="NCBI Taxonomy" id="694437"/>
    <lineage>
        <taxon>Bacteria</taxon>
        <taxon>Pseudomonadati</taxon>
        <taxon>Bacteroidota</taxon>
        <taxon>Cytophagia</taxon>
        <taxon>Cytophagales</taxon>
        <taxon>Flammeovirgaceae</taxon>
        <taxon>Flammeovirga</taxon>
    </lineage>
</organism>
<accession>A0A7X9P1Y8</accession>
<evidence type="ECO:0000313" key="2">
    <source>
        <dbReference type="Proteomes" id="UP000576082"/>
    </source>
</evidence>
<sequence length="227" mass="26935">MLRFFPLLLFLLHFYSCDKKKDQDDQALNEKAIPELQDNKRDSLQRQKAILEEEKRQRAIAEKDSIEKVNKKYLSELVGTYEYSYPVPEGSLNENQYIVIEKNEDDFDCLFYGTSDEFDMSREGYYPGYYVTPIQKLRVNKEEIYFTLNISSKEIFTEPINRQLKSRHEVANMGYENWEVYLKTEPQKYKGIILPDKVILLENVTNGTKKRYTLMTNQKSTETIINQ</sequence>
<proteinExistence type="predicted"/>
<dbReference type="EMBL" id="JABANE010000018">
    <property type="protein sequence ID" value="NME68051.1"/>
    <property type="molecule type" value="Genomic_DNA"/>
</dbReference>
<protein>
    <submittedName>
        <fullName evidence="1">Uncharacterized protein</fullName>
    </submittedName>
</protein>
<dbReference type="Proteomes" id="UP000576082">
    <property type="component" value="Unassembled WGS sequence"/>
</dbReference>
<dbReference type="AlphaFoldDB" id="A0A7X9P1Y8"/>
<dbReference type="RefSeq" id="WP_169656365.1">
    <property type="nucleotide sequence ID" value="NZ_JABANE010000018.1"/>
</dbReference>
<name>A0A7X9P1Y8_9BACT</name>
<gene>
    <name evidence="1" type="ORF">HHU12_08775</name>
</gene>
<keyword evidence="2" id="KW-1185">Reference proteome</keyword>
<comment type="caution">
    <text evidence="1">The sequence shown here is derived from an EMBL/GenBank/DDBJ whole genome shotgun (WGS) entry which is preliminary data.</text>
</comment>